<keyword evidence="3" id="KW-1185">Reference proteome</keyword>
<feature type="region of interest" description="Disordered" evidence="1">
    <location>
        <begin position="224"/>
        <end position="254"/>
    </location>
</feature>
<organism evidence="2 3">
    <name type="scientific">Pseudovirgaria hyperparasitica</name>
    <dbReference type="NCBI Taxonomy" id="470096"/>
    <lineage>
        <taxon>Eukaryota</taxon>
        <taxon>Fungi</taxon>
        <taxon>Dikarya</taxon>
        <taxon>Ascomycota</taxon>
        <taxon>Pezizomycotina</taxon>
        <taxon>Dothideomycetes</taxon>
        <taxon>Dothideomycetes incertae sedis</taxon>
        <taxon>Acrospermales</taxon>
        <taxon>Acrospermaceae</taxon>
        <taxon>Pseudovirgaria</taxon>
    </lineage>
</organism>
<name>A0A6A6WJS8_9PEZI</name>
<sequence>MSWSSHKRIWPTGRQIGTVISETSPTWQMCLIVTPTRGALRVSMYEHCSTSLGIHCPFQFSPTVTRHSPPVLLLVAVTALSGRKSHLSSHCHKCLNVHLFQTLFLVAVLTSDTNLPPSSLFTYLIIMLRRSSASVASQRMSDLRATANYNTSRDHRIPTSVNTVSISSPLATIQDVTEDWSYFENSYVLTQPYLSRMSEDGTASDGSCDVHSLYGRGWNTSDYDTSDNQSDNHWEEAPSSTSNYSSGGSHDDERSLIDMDAMSFDNDATIIALPSPIDDVTQTASAFEPLTPSRPGHQQVGLFDIALQEREIYSQHATINTLETSLTRDLQLLHDSYSLIEMQSNLMTPIHGPISRLRFAEENLPPYDAAAVTAKLDELHRLAAVIREGGSQYDELRDLLSSGTWSEEQGLRYWDRTHKTISCNKERSDADFLIWTIPFQIPIPPPLLGNINLTKRRGRRHRESMAAASAAITAESNVSEAHRNANHAAKQWRGHIGIRRDHLEMHIRVFGLKELPELPTEVMKGIGEEDAASIMASLPYTPRESFADESDLRSMRSVSTRGDMASEANGVELGIRDSMLPVQMRGMVKSQSRKAMQVLGIKPTDNMLEFQ</sequence>
<evidence type="ECO:0000313" key="2">
    <source>
        <dbReference type="EMBL" id="KAF2762546.1"/>
    </source>
</evidence>
<reference evidence="2" key="1">
    <citation type="journal article" date="2020" name="Stud. Mycol.">
        <title>101 Dothideomycetes genomes: a test case for predicting lifestyles and emergence of pathogens.</title>
        <authorList>
            <person name="Haridas S."/>
            <person name="Albert R."/>
            <person name="Binder M."/>
            <person name="Bloem J."/>
            <person name="Labutti K."/>
            <person name="Salamov A."/>
            <person name="Andreopoulos B."/>
            <person name="Baker S."/>
            <person name="Barry K."/>
            <person name="Bills G."/>
            <person name="Bluhm B."/>
            <person name="Cannon C."/>
            <person name="Castanera R."/>
            <person name="Culley D."/>
            <person name="Daum C."/>
            <person name="Ezra D."/>
            <person name="Gonzalez J."/>
            <person name="Henrissat B."/>
            <person name="Kuo A."/>
            <person name="Liang C."/>
            <person name="Lipzen A."/>
            <person name="Lutzoni F."/>
            <person name="Magnuson J."/>
            <person name="Mondo S."/>
            <person name="Nolan M."/>
            <person name="Ohm R."/>
            <person name="Pangilinan J."/>
            <person name="Park H.-J."/>
            <person name="Ramirez L."/>
            <person name="Alfaro M."/>
            <person name="Sun H."/>
            <person name="Tritt A."/>
            <person name="Yoshinaga Y."/>
            <person name="Zwiers L.-H."/>
            <person name="Turgeon B."/>
            <person name="Goodwin S."/>
            <person name="Spatafora J."/>
            <person name="Crous P."/>
            <person name="Grigoriev I."/>
        </authorList>
    </citation>
    <scope>NUCLEOTIDE SEQUENCE</scope>
    <source>
        <strain evidence="2">CBS 121739</strain>
    </source>
</reference>
<dbReference type="EMBL" id="ML996565">
    <property type="protein sequence ID" value="KAF2762546.1"/>
    <property type="molecule type" value="Genomic_DNA"/>
</dbReference>
<accession>A0A6A6WJS8</accession>
<feature type="compositionally biased region" description="Low complexity" evidence="1">
    <location>
        <begin position="239"/>
        <end position="248"/>
    </location>
</feature>
<protein>
    <submittedName>
        <fullName evidence="2">Uncharacterized protein</fullName>
    </submittedName>
</protein>
<dbReference type="RefSeq" id="XP_033604997.1">
    <property type="nucleotide sequence ID" value="XM_033749747.1"/>
</dbReference>
<gene>
    <name evidence="2" type="ORF">EJ05DRAFT_5562</name>
</gene>
<evidence type="ECO:0000313" key="3">
    <source>
        <dbReference type="Proteomes" id="UP000799437"/>
    </source>
</evidence>
<dbReference type="AlphaFoldDB" id="A0A6A6WJS8"/>
<proteinExistence type="predicted"/>
<dbReference type="GeneID" id="54490801"/>
<dbReference type="Proteomes" id="UP000799437">
    <property type="component" value="Unassembled WGS sequence"/>
</dbReference>
<evidence type="ECO:0000256" key="1">
    <source>
        <dbReference type="SAM" id="MobiDB-lite"/>
    </source>
</evidence>